<dbReference type="PROSITE" id="PS51450">
    <property type="entry name" value="LRR"/>
    <property type="match status" value="4"/>
</dbReference>
<dbReference type="InParanoid" id="A0A3N4LCU9"/>
<dbReference type="InterPro" id="IPR032675">
    <property type="entry name" value="LRR_dom_sf"/>
</dbReference>
<dbReference type="AlphaFoldDB" id="A0A3N4LCU9"/>
<accession>A0A3N4LCU9</accession>
<dbReference type="InterPro" id="IPR025875">
    <property type="entry name" value="Leu-rich_rpt_4"/>
</dbReference>
<feature type="compositionally biased region" description="Polar residues" evidence="3">
    <location>
        <begin position="1"/>
        <end position="25"/>
    </location>
</feature>
<gene>
    <name evidence="4" type="ORF">L211DRAFT_852082</name>
</gene>
<reference evidence="4 5" key="1">
    <citation type="journal article" date="2018" name="Nat. Ecol. Evol.">
        <title>Pezizomycetes genomes reveal the molecular basis of ectomycorrhizal truffle lifestyle.</title>
        <authorList>
            <person name="Murat C."/>
            <person name="Payen T."/>
            <person name="Noel B."/>
            <person name="Kuo A."/>
            <person name="Morin E."/>
            <person name="Chen J."/>
            <person name="Kohler A."/>
            <person name="Krizsan K."/>
            <person name="Balestrini R."/>
            <person name="Da Silva C."/>
            <person name="Montanini B."/>
            <person name="Hainaut M."/>
            <person name="Levati E."/>
            <person name="Barry K.W."/>
            <person name="Belfiori B."/>
            <person name="Cichocki N."/>
            <person name="Clum A."/>
            <person name="Dockter R.B."/>
            <person name="Fauchery L."/>
            <person name="Guy J."/>
            <person name="Iotti M."/>
            <person name="Le Tacon F."/>
            <person name="Lindquist E.A."/>
            <person name="Lipzen A."/>
            <person name="Malagnac F."/>
            <person name="Mello A."/>
            <person name="Molinier V."/>
            <person name="Miyauchi S."/>
            <person name="Poulain J."/>
            <person name="Riccioni C."/>
            <person name="Rubini A."/>
            <person name="Sitrit Y."/>
            <person name="Splivallo R."/>
            <person name="Traeger S."/>
            <person name="Wang M."/>
            <person name="Zifcakova L."/>
            <person name="Wipf D."/>
            <person name="Zambonelli A."/>
            <person name="Paolocci F."/>
            <person name="Nowrousian M."/>
            <person name="Ottonello S."/>
            <person name="Baldrian P."/>
            <person name="Spatafora J.W."/>
            <person name="Henrissat B."/>
            <person name="Nagy L.G."/>
            <person name="Aury J.M."/>
            <person name="Wincker P."/>
            <person name="Grigoriev I.V."/>
            <person name="Bonfante P."/>
            <person name="Martin F.M."/>
        </authorList>
    </citation>
    <scope>NUCLEOTIDE SEQUENCE [LARGE SCALE GENOMIC DNA]</scope>
    <source>
        <strain evidence="4 5">ATCC MYA-4762</strain>
    </source>
</reference>
<organism evidence="4 5">
    <name type="scientific">Terfezia boudieri ATCC MYA-4762</name>
    <dbReference type="NCBI Taxonomy" id="1051890"/>
    <lineage>
        <taxon>Eukaryota</taxon>
        <taxon>Fungi</taxon>
        <taxon>Dikarya</taxon>
        <taxon>Ascomycota</taxon>
        <taxon>Pezizomycotina</taxon>
        <taxon>Pezizomycetes</taxon>
        <taxon>Pezizales</taxon>
        <taxon>Pezizaceae</taxon>
        <taxon>Terfezia</taxon>
    </lineage>
</organism>
<feature type="compositionally biased region" description="Polar residues" evidence="3">
    <location>
        <begin position="336"/>
        <end position="351"/>
    </location>
</feature>
<dbReference type="EMBL" id="ML121568">
    <property type="protein sequence ID" value="RPB20704.1"/>
    <property type="molecule type" value="Genomic_DNA"/>
</dbReference>
<evidence type="ECO:0000313" key="4">
    <source>
        <dbReference type="EMBL" id="RPB20704.1"/>
    </source>
</evidence>
<evidence type="ECO:0000256" key="3">
    <source>
        <dbReference type="SAM" id="MobiDB-lite"/>
    </source>
</evidence>
<dbReference type="GO" id="GO:0005737">
    <property type="term" value="C:cytoplasm"/>
    <property type="evidence" value="ECO:0007669"/>
    <property type="project" value="TreeGrafter"/>
</dbReference>
<feature type="compositionally biased region" description="Basic and acidic residues" evidence="3">
    <location>
        <begin position="181"/>
        <end position="194"/>
    </location>
</feature>
<dbReference type="InterPro" id="IPR050216">
    <property type="entry name" value="LRR_domain-containing"/>
</dbReference>
<keyword evidence="1" id="KW-0433">Leucine-rich repeat</keyword>
<dbReference type="Proteomes" id="UP000267821">
    <property type="component" value="Unassembled WGS sequence"/>
</dbReference>
<sequence length="1028" mass="111463">MHVTAALQTYLYSSSPTEPQSQSYPTLGRPPNGARLQSSESPRKPSIIKHKTISLEMSDHASDVLTSPLMAKPSVSSRLPVLRKSSGAQTSKQITSGEVSPRGAAHPPSATPKAPSIVKRNTSLRAAKDTNGLTARLGNTIGTTRAAELRKASATKSDPLASTPEEEADSSSSTPSLSSRSSRDQPKSVKEQRRASSVYVPSSLIQRKGSSSQLETPTVNRRASASQLPTLSSLSKKVSSSSLTKKPSTSQLASSTTPISKRPSTNDLKTPTAVAKKSSAPQLNRRVSNSTLSLPLNKNNTSPGSLRKPPSSCSLKSPAPPQTPTTPTTPISTRPNSKPTGRQASGPQTPKATPRATPKASIRPSSSSTTASTDADSPKRPKGNQSQSLRDAIAKARAAKAASLQQGSVGTVGSGDHNSFDTIDPFNIGAGGTTELQRKIKTARSEGRLNIAMMDLKEIPKQVYEMYDMKGDDMDGGDHGPKWYENVDLIRLIAADNDIQEVGEQLAQVFQGLTAIDMHNNIVHALPENLSTLTNLTTLNLINNKLGHEALELICEITTLLDLKIGKNAIEGDLTPLIENLTKLEVLELQENKITSLPDSIEYLSRLRNLDLSNNSLTEVPFRRLKECSLAELNLSHNRIRGTLIESEVGELRFLQLLDIRSNRISILSEGSVSMPALKNLLASNNELSILPAMGGWTELLTFIVEHNRMEELPKGLTSLPKLRVLDLTANNFSSFDPTLGTMESLEVLKLDGNPFRERSLLGMSLVDLKRILKGRLAPPAVTLVDSIVDTPSTEADEGEEVEEEVIELRPGGVLDLSKREMDSIPRDLLECVTPAPLSIEAHHNLLLAIPQSIEMFTASLTTVNLSHNKMPGDSYLPKKISLRWLTTLSINNNSITSIKPLLDNLDAPRLEQLDLATNKIKDIAGLRPTFPQLTRLYARDNLIEEIPVETVDGMKVLDLAGNSIAALPPKLGLVTTLRELRVEGNCFRVPRWQVLEKGTESVLLWLRDKLPPDDTNTEDGFVSALED</sequence>
<feature type="compositionally biased region" description="Low complexity" evidence="3">
    <location>
        <begin position="325"/>
        <end position="335"/>
    </location>
</feature>
<feature type="compositionally biased region" description="Low complexity" evidence="3">
    <location>
        <begin position="170"/>
        <end position="180"/>
    </location>
</feature>
<dbReference type="InterPro" id="IPR001611">
    <property type="entry name" value="Leu-rich_rpt"/>
</dbReference>
<feature type="compositionally biased region" description="Polar residues" evidence="3">
    <location>
        <begin position="199"/>
        <end position="227"/>
    </location>
</feature>
<dbReference type="PANTHER" id="PTHR48051:SF1">
    <property type="entry name" value="RAS SUPPRESSOR PROTEIN 1"/>
    <property type="match status" value="1"/>
</dbReference>
<dbReference type="Gene3D" id="3.80.10.10">
    <property type="entry name" value="Ribonuclease Inhibitor"/>
    <property type="match status" value="2"/>
</dbReference>
<evidence type="ECO:0000256" key="1">
    <source>
        <dbReference type="ARBA" id="ARBA00022614"/>
    </source>
</evidence>
<dbReference type="SMART" id="SM00365">
    <property type="entry name" value="LRR_SD22"/>
    <property type="match status" value="6"/>
</dbReference>
<protein>
    <submittedName>
        <fullName evidence="4">L domain-like protein</fullName>
    </submittedName>
</protein>
<dbReference type="OrthoDB" id="676979at2759"/>
<dbReference type="Pfam" id="PF13855">
    <property type="entry name" value="LRR_8"/>
    <property type="match status" value="1"/>
</dbReference>
<dbReference type="InterPro" id="IPR003591">
    <property type="entry name" value="Leu-rich_rpt_typical-subtyp"/>
</dbReference>
<feature type="compositionally biased region" description="Polar residues" evidence="3">
    <location>
        <begin position="279"/>
        <end position="304"/>
    </location>
</feature>
<feature type="compositionally biased region" description="Low complexity" evidence="3">
    <location>
        <begin position="228"/>
        <end position="250"/>
    </location>
</feature>
<dbReference type="SMART" id="SM00369">
    <property type="entry name" value="LRR_TYP"/>
    <property type="match status" value="8"/>
</dbReference>
<evidence type="ECO:0000256" key="2">
    <source>
        <dbReference type="ARBA" id="ARBA00022737"/>
    </source>
</evidence>
<dbReference type="PANTHER" id="PTHR48051">
    <property type="match status" value="1"/>
</dbReference>
<keyword evidence="2" id="KW-0677">Repeat</keyword>
<feature type="region of interest" description="Disordered" evidence="3">
    <location>
        <begin position="73"/>
        <end position="417"/>
    </location>
</feature>
<dbReference type="Pfam" id="PF12799">
    <property type="entry name" value="LRR_4"/>
    <property type="match status" value="1"/>
</dbReference>
<dbReference type="SUPFAM" id="SSF52058">
    <property type="entry name" value="L domain-like"/>
    <property type="match status" value="2"/>
</dbReference>
<feature type="compositionally biased region" description="Polar residues" evidence="3">
    <location>
        <begin position="251"/>
        <end position="269"/>
    </location>
</feature>
<dbReference type="STRING" id="1051890.A0A3N4LCU9"/>
<name>A0A3N4LCU9_9PEZI</name>
<feature type="compositionally biased region" description="Polar residues" evidence="3">
    <location>
        <begin position="403"/>
        <end position="417"/>
    </location>
</feature>
<proteinExistence type="predicted"/>
<feature type="region of interest" description="Disordered" evidence="3">
    <location>
        <begin position="1"/>
        <end position="46"/>
    </location>
</feature>
<evidence type="ECO:0000313" key="5">
    <source>
        <dbReference type="Proteomes" id="UP000267821"/>
    </source>
</evidence>
<feature type="compositionally biased region" description="Low complexity" evidence="3">
    <location>
        <begin position="365"/>
        <end position="375"/>
    </location>
</feature>
<dbReference type="SMART" id="SM00364">
    <property type="entry name" value="LRR_BAC"/>
    <property type="match status" value="5"/>
</dbReference>
<feature type="compositionally biased region" description="Polar residues" evidence="3">
    <location>
        <begin position="86"/>
        <end position="98"/>
    </location>
</feature>
<keyword evidence="5" id="KW-1185">Reference proteome</keyword>